<reference evidence="3 4" key="1">
    <citation type="submission" date="2024-03" db="EMBL/GenBank/DDBJ databases">
        <title>High-quality draft genome sequencing of Tistrella sp. BH-R2-4.</title>
        <authorList>
            <person name="Dong C."/>
        </authorList>
    </citation>
    <scope>NUCLEOTIDE SEQUENCE [LARGE SCALE GENOMIC DNA]</scope>
    <source>
        <strain evidence="3 4">BH-R2-4</strain>
    </source>
</reference>
<dbReference type="InterPro" id="IPR018376">
    <property type="entry name" value="Enoyl-CoA_hyd/isom_CS"/>
</dbReference>
<protein>
    <submittedName>
        <fullName evidence="3">Enoyl-CoA hydratase/isomerase family protein</fullName>
    </submittedName>
</protein>
<keyword evidence="4" id="KW-1185">Reference proteome</keyword>
<evidence type="ECO:0000256" key="1">
    <source>
        <dbReference type="ARBA" id="ARBA00005254"/>
    </source>
</evidence>
<dbReference type="PANTHER" id="PTHR11941">
    <property type="entry name" value="ENOYL-COA HYDRATASE-RELATED"/>
    <property type="match status" value="1"/>
</dbReference>
<dbReference type="InterPro" id="IPR001753">
    <property type="entry name" value="Enoyl-CoA_hydra/iso"/>
</dbReference>
<dbReference type="InterPro" id="IPR029045">
    <property type="entry name" value="ClpP/crotonase-like_dom_sf"/>
</dbReference>
<dbReference type="EMBL" id="JBBKTW010000004">
    <property type="protein sequence ID" value="MEN2988814.1"/>
    <property type="molecule type" value="Genomic_DNA"/>
</dbReference>
<gene>
    <name evidence="3" type="ORF">WG926_10915</name>
</gene>
<sequence length="260" mass="28206">MSITREGDVHVSTHGHVTVLEIRRPPNNFFDLELIGDLSSLVEALDDDIDCRAIVLASEGKAFCAGADFQRRPAELAGAVQDRNPLYSEAVRLFRNRKPIVAAVQGPAIGGGFGLSLVADFRVAAPEARFGANFVKLGIHPGFGLTHTLPRLVGVQKANWMFMTGRRLTGEEAAAIGLVDLLVPAERLRDAAMALAQEIAEGAPLAVQSTRATLRRGLADAVQAQTDHEFVEQKWLARTEDHREGILAVSERRAGRFVAR</sequence>
<comment type="caution">
    <text evidence="3">The sequence shown here is derived from an EMBL/GenBank/DDBJ whole genome shotgun (WGS) entry which is preliminary data.</text>
</comment>
<evidence type="ECO:0000313" key="4">
    <source>
        <dbReference type="Proteomes" id="UP001413721"/>
    </source>
</evidence>
<dbReference type="Gene3D" id="3.90.226.10">
    <property type="entry name" value="2-enoyl-CoA Hydratase, Chain A, domain 1"/>
    <property type="match status" value="1"/>
</dbReference>
<dbReference type="PROSITE" id="PS00166">
    <property type="entry name" value="ENOYL_COA_HYDRATASE"/>
    <property type="match status" value="1"/>
</dbReference>
<evidence type="ECO:0000313" key="3">
    <source>
        <dbReference type="EMBL" id="MEN2988814.1"/>
    </source>
</evidence>
<name>A0ABU9YJ34_9PROT</name>
<dbReference type="SUPFAM" id="SSF52096">
    <property type="entry name" value="ClpP/crotonase"/>
    <property type="match status" value="1"/>
</dbReference>
<accession>A0ABU9YJ34</accession>
<proteinExistence type="inferred from homology"/>
<organism evidence="3 4">
    <name type="scientific">Tistrella arctica</name>
    <dbReference type="NCBI Taxonomy" id="3133430"/>
    <lineage>
        <taxon>Bacteria</taxon>
        <taxon>Pseudomonadati</taxon>
        <taxon>Pseudomonadota</taxon>
        <taxon>Alphaproteobacteria</taxon>
        <taxon>Geminicoccales</taxon>
        <taxon>Geminicoccaceae</taxon>
        <taxon>Tistrella</taxon>
    </lineage>
</organism>
<dbReference type="Pfam" id="PF00378">
    <property type="entry name" value="ECH_1"/>
    <property type="match status" value="1"/>
</dbReference>
<dbReference type="RefSeq" id="WP_345934939.1">
    <property type="nucleotide sequence ID" value="NZ_JBBKTV010000009.1"/>
</dbReference>
<dbReference type="CDD" id="cd06558">
    <property type="entry name" value="crotonase-like"/>
    <property type="match status" value="1"/>
</dbReference>
<dbReference type="PANTHER" id="PTHR11941:SF130">
    <property type="entry name" value="ENOYL-COA HYDRATASE ECHA12-RELATED"/>
    <property type="match status" value="1"/>
</dbReference>
<evidence type="ECO:0000256" key="2">
    <source>
        <dbReference type="RuleBase" id="RU003707"/>
    </source>
</evidence>
<comment type="similarity">
    <text evidence="1 2">Belongs to the enoyl-CoA hydratase/isomerase family.</text>
</comment>
<dbReference type="Proteomes" id="UP001413721">
    <property type="component" value="Unassembled WGS sequence"/>
</dbReference>